<dbReference type="PANTHER" id="PTHR30238">
    <property type="entry name" value="MEMBRANE BOUND PREDICTED REDOX MODULATOR"/>
    <property type="match status" value="1"/>
</dbReference>
<dbReference type="HOGENOM" id="CLU_034539_1_0_4"/>
<gene>
    <name evidence="2" type="ORF">OFAG_01513</name>
</gene>
<evidence type="ECO:0000313" key="2">
    <source>
        <dbReference type="EMBL" id="EEO28360.1"/>
    </source>
</evidence>
<dbReference type="Proteomes" id="UP000003973">
    <property type="component" value="Unassembled WGS sequence"/>
</dbReference>
<proteinExistence type="predicted"/>
<keyword evidence="1" id="KW-1133">Transmembrane helix</keyword>
<dbReference type="AlphaFoldDB" id="C3X574"/>
<evidence type="ECO:0000313" key="3">
    <source>
        <dbReference type="Proteomes" id="UP000003973"/>
    </source>
</evidence>
<name>C3X574_9BURK</name>
<comment type="caution">
    <text evidence="2">The sequence shown here is derived from an EMBL/GenBank/DDBJ whole genome shotgun (WGS) entry which is preliminary data.</text>
</comment>
<dbReference type="NCBIfam" id="NF010613">
    <property type="entry name" value="PRK14013.1-3"/>
    <property type="match status" value="1"/>
</dbReference>
<evidence type="ECO:0008006" key="4">
    <source>
        <dbReference type="Google" id="ProtNLM"/>
    </source>
</evidence>
<dbReference type="EMBL" id="ACDP02000002">
    <property type="protein sequence ID" value="EEO28360.1"/>
    <property type="molecule type" value="Genomic_DNA"/>
</dbReference>
<dbReference type="RefSeq" id="WP_005877986.1">
    <property type="nucleotide sequence ID" value="NZ_CABMNL010000001.1"/>
</dbReference>
<protein>
    <recommendedName>
        <fullName evidence="4">DUF475 domain-containing protein</fullName>
    </recommendedName>
</protein>
<feature type="transmembrane region" description="Helical" evidence="1">
    <location>
        <begin position="12"/>
        <end position="37"/>
    </location>
</feature>
<sequence length="336" mass="36899">MKSHLSYFTTSFIVCLLALIAGFIIGGTAAVATIFFLTVLEVALSFDNAVVNAGVLKNWNHLWRQHFLIWGIFIAVFGMRLVFPLAIVSVVAHINPIEAVNVALYRPEIYSRLMAAAHHQVAAFGGVFLMMVFLSFFVARHKTEHWLAFIEKPLTRLGQMEAIQAALTLITLTMFSYFVSQSERFEFLLAGMWGLIVYVLTKGIASLLSPHDAHIEQHVVHQGVGGFLYLELIDASFSFDGVLGAFAMTNNLFIIALGLGAGAMFVRSFTVLLVEKGTLNHYRYLEHGAFWAIGSLAFLMLLGVIFAIPEAITGLLGAILILASLGSSILANRQKS</sequence>
<keyword evidence="3" id="KW-1185">Reference proteome</keyword>
<dbReference type="Pfam" id="PF04332">
    <property type="entry name" value="DUF475"/>
    <property type="match status" value="1"/>
</dbReference>
<accession>C3X574</accession>
<feature type="transmembrane region" description="Helical" evidence="1">
    <location>
        <begin position="67"/>
        <end position="92"/>
    </location>
</feature>
<feature type="transmembrane region" description="Helical" evidence="1">
    <location>
        <begin position="187"/>
        <end position="208"/>
    </location>
</feature>
<dbReference type="eggNOG" id="COG2899">
    <property type="taxonomic scope" value="Bacteria"/>
</dbReference>
<dbReference type="InterPro" id="IPR007427">
    <property type="entry name" value="DUF475"/>
</dbReference>
<keyword evidence="1" id="KW-0812">Transmembrane</keyword>
<feature type="transmembrane region" description="Helical" evidence="1">
    <location>
        <begin position="252"/>
        <end position="275"/>
    </location>
</feature>
<feature type="transmembrane region" description="Helical" evidence="1">
    <location>
        <begin position="287"/>
        <end position="308"/>
    </location>
</feature>
<dbReference type="PANTHER" id="PTHR30238:SF4">
    <property type="entry name" value="SLL1022 PROTEIN"/>
    <property type="match status" value="1"/>
</dbReference>
<evidence type="ECO:0000256" key="1">
    <source>
        <dbReference type="SAM" id="Phobius"/>
    </source>
</evidence>
<reference evidence="2" key="1">
    <citation type="submission" date="2011-10" db="EMBL/GenBank/DDBJ databases">
        <title>The Genome Sequence of Oxalobacter formigenes HOxBLS.</title>
        <authorList>
            <consortium name="The Broad Institute Genome Sequencing Platform"/>
            <person name="Earl A."/>
            <person name="Ward D."/>
            <person name="Feldgarden M."/>
            <person name="Gevers D."/>
            <person name="Allison M.J."/>
            <person name="Humphrey S."/>
            <person name="Young S.K."/>
            <person name="Zeng Q."/>
            <person name="Gargeya S."/>
            <person name="Fitzgerald M."/>
            <person name="Haas B."/>
            <person name="Abouelleil A."/>
            <person name="Alvarado L."/>
            <person name="Arachchi H.M."/>
            <person name="Berlin A."/>
            <person name="Brown A."/>
            <person name="Chapman S.B."/>
            <person name="Chen Z."/>
            <person name="Dunbar C."/>
            <person name="Freedman E."/>
            <person name="Gearin G."/>
            <person name="Goldberg J."/>
            <person name="Griggs A."/>
            <person name="Gujja S."/>
            <person name="Heiman D."/>
            <person name="Howarth C."/>
            <person name="Larson L."/>
            <person name="Lui A."/>
            <person name="MacDonald P.J.P."/>
            <person name="Montmayeur A."/>
            <person name="Murphy C."/>
            <person name="Neiman D."/>
            <person name="Pearson M."/>
            <person name="Priest M."/>
            <person name="Roberts A."/>
            <person name="Saif S."/>
            <person name="Shea T."/>
            <person name="Shenoy N."/>
            <person name="Sisk P."/>
            <person name="Stolte C."/>
            <person name="Sykes S."/>
            <person name="Wortman J."/>
            <person name="Nusbaum C."/>
            <person name="Birren B."/>
        </authorList>
    </citation>
    <scope>NUCLEOTIDE SEQUENCE [LARGE SCALE GENOMIC DNA]</scope>
    <source>
        <strain evidence="2">HOxBLS</strain>
    </source>
</reference>
<feature type="transmembrane region" description="Helical" evidence="1">
    <location>
        <begin position="314"/>
        <end position="331"/>
    </location>
</feature>
<organism evidence="2 3">
    <name type="scientific">Oxalobacter paraformigenes</name>
    <dbReference type="NCBI Taxonomy" id="556268"/>
    <lineage>
        <taxon>Bacteria</taxon>
        <taxon>Pseudomonadati</taxon>
        <taxon>Pseudomonadota</taxon>
        <taxon>Betaproteobacteria</taxon>
        <taxon>Burkholderiales</taxon>
        <taxon>Oxalobacteraceae</taxon>
        <taxon>Oxalobacter</taxon>
    </lineage>
</organism>
<feature type="transmembrane region" description="Helical" evidence="1">
    <location>
        <begin position="162"/>
        <end position="180"/>
    </location>
</feature>
<keyword evidence="1" id="KW-0472">Membrane</keyword>
<feature type="transmembrane region" description="Helical" evidence="1">
    <location>
        <begin position="113"/>
        <end position="139"/>
    </location>
</feature>